<keyword evidence="1" id="KW-0812">Transmembrane</keyword>
<accession>A0A7S3Q8K4</accession>
<dbReference type="AlphaFoldDB" id="A0A7S3Q8K4"/>
<sequence length="110" mass="11975">MNLSRRTKSKKGANVIKCITSDKGVEDALSSANALSGSIGRSSSIAANLSNNPGRYIRDHGYTYQEAITEEIARIQKIRESQILLISFIRTTIASLMIAVFDDVLQVTGN</sequence>
<keyword evidence="1" id="KW-1133">Transmembrane helix</keyword>
<evidence type="ECO:0000313" key="2">
    <source>
        <dbReference type="EMBL" id="CAE0469477.1"/>
    </source>
</evidence>
<evidence type="ECO:0000256" key="1">
    <source>
        <dbReference type="SAM" id="Phobius"/>
    </source>
</evidence>
<reference evidence="2" key="1">
    <citation type="submission" date="2021-01" db="EMBL/GenBank/DDBJ databases">
        <authorList>
            <person name="Corre E."/>
            <person name="Pelletier E."/>
            <person name="Niang G."/>
            <person name="Scheremetjew M."/>
            <person name="Finn R."/>
            <person name="Kale V."/>
            <person name="Holt S."/>
            <person name="Cochrane G."/>
            <person name="Meng A."/>
            <person name="Brown T."/>
            <person name="Cohen L."/>
        </authorList>
    </citation>
    <scope>NUCLEOTIDE SEQUENCE</scope>
    <source>
        <strain evidence="2">MM31A-1</strain>
    </source>
</reference>
<dbReference type="EMBL" id="HBIO01018649">
    <property type="protein sequence ID" value="CAE0469477.1"/>
    <property type="molecule type" value="Transcribed_RNA"/>
</dbReference>
<organism evidence="2">
    <name type="scientific">Chaetoceros debilis</name>
    <dbReference type="NCBI Taxonomy" id="122233"/>
    <lineage>
        <taxon>Eukaryota</taxon>
        <taxon>Sar</taxon>
        <taxon>Stramenopiles</taxon>
        <taxon>Ochrophyta</taxon>
        <taxon>Bacillariophyta</taxon>
        <taxon>Coscinodiscophyceae</taxon>
        <taxon>Chaetocerotophycidae</taxon>
        <taxon>Chaetocerotales</taxon>
        <taxon>Chaetocerotaceae</taxon>
        <taxon>Chaetoceros</taxon>
    </lineage>
</organism>
<keyword evidence="1" id="KW-0472">Membrane</keyword>
<feature type="transmembrane region" description="Helical" evidence="1">
    <location>
        <begin position="83"/>
        <end position="101"/>
    </location>
</feature>
<protein>
    <submittedName>
        <fullName evidence="2">Uncharacterized protein</fullName>
    </submittedName>
</protein>
<proteinExistence type="predicted"/>
<name>A0A7S3Q8K4_9STRA</name>
<gene>
    <name evidence="2" type="ORF">CDEB00056_LOCUS14330</name>
</gene>